<dbReference type="Pfam" id="PF00176">
    <property type="entry name" value="SNF2-rel_dom"/>
    <property type="match status" value="1"/>
</dbReference>
<name>A0ABN9LFI1_9NEOB</name>
<dbReference type="Gene3D" id="3.40.50.10810">
    <property type="entry name" value="Tandem AAA-ATPase domain"/>
    <property type="match status" value="1"/>
</dbReference>
<organism evidence="4 5">
    <name type="scientific">Ranitomeya imitator</name>
    <name type="common">mimic poison frog</name>
    <dbReference type="NCBI Taxonomy" id="111125"/>
    <lineage>
        <taxon>Eukaryota</taxon>
        <taxon>Metazoa</taxon>
        <taxon>Chordata</taxon>
        <taxon>Craniata</taxon>
        <taxon>Vertebrata</taxon>
        <taxon>Euteleostomi</taxon>
        <taxon>Amphibia</taxon>
        <taxon>Batrachia</taxon>
        <taxon>Anura</taxon>
        <taxon>Neobatrachia</taxon>
        <taxon>Hyloidea</taxon>
        <taxon>Dendrobatidae</taxon>
        <taxon>Dendrobatinae</taxon>
        <taxon>Ranitomeya</taxon>
    </lineage>
</organism>
<dbReference type="Proteomes" id="UP001176940">
    <property type="component" value="Unassembled WGS sequence"/>
</dbReference>
<evidence type="ECO:0000313" key="4">
    <source>
        <dbReference type="EMBL" id="CAJ0940525.1"/>
    </source>
</evidence>
<evidence type="ECO:0000313" key="5">
    <source>
        <dbReference type="Proteomes" id="UP001176940"/>
    </source>
</evidence>
<dbReference type="PANTHER" id="PTHR45629:SF7">
    <property type="entry name" value="DNA EXCISION REPAIR PROTEIN ERCC-6-RELATED"/>
    <property type="match status" value="1"/>
</dbReference>
<evidence type="ECO:0000256" key="2">
    <source>
        <dbReference type="SAM" id="Phobius"/>
    </source>
</evidence>
<keyword evidence="2" id="KW-1133">Transmembrane helix</keyword>
<dbReference type="InterPro" id="IPR038718">
    <property type="entry name" value="SNF2-like_sf"/>
</dbReference>
<keyword evidence="2" id="KW-0812">Transmembrane</keyword>
<dbReference type="PROSITE" id="PS51192">
    <property type="entry name" value="HELICASE_ATP_BIND_1"/>
    <property type="match status" value="1"/>
</dbReference>
<dbReference type="SMART" id="SM00487">
    <property type="entry name" value="DEXDc"/>
    <property type="match status" value="1"/>
</dbReference>
<comment type="caution">
    <text evidence="4">The sequence shown here is derived from an EMBL/GenBank/DDBJ whole genome shotgun (WGS) entry which is preliminary data.</text>
</comment>
<keyword evidence="1" id="KW-0378">Hydrolase</keyword>
<feature type="transmembrane region" description="Helical" evidence="2">
    <location>
        <begin position="25"/>
        <end position="45"/>
    </location>
</feature>
<dbReference type="InterPro" id="IPR000330">
    <property type="entry name" value="SNF2_N"/>
</dbReference>
<accession>A0ABN9LFI1</accession>
<protein>
    <recommendedName>
        <fullName evidence="3">Helicase ATP-binding domain-containing protein</fullName>
    </recommendedName>
</protein>
<keyword evidence="1" id="KW-0547">Nucleotide-binding</keyword>
<dbReference type="InterPro" id="IPR050496">
    <property type="entry name" value="SNF2_RAD54_helicase_repair"/>
</dbReference>
<keyword evidence="2" id="KW-0472">Membrane</keyword>
<dbReference type="InterPro" id="IPR014001">
    <property type="entry name" value="Helicase_ATP-bd"/>
</dbReference>
<dbReference type="PANTHER" id="PTHR45629">
    <property type="entry name" value="SNF2/RAD54 FAMILY MEMBER"/>
    <property type="match status" value="1"/>
</dbReference>
<feature type="domain" description="Helicase ATP-binding" evidence="3">
    <location>
        <begin position="1"/>
        <end position="154"/>
    </location>
</feature>
<keyword evidence="1" id="KW-0067">ATP-binding</keyword>
<dbReference type="InterPro" id="IPR027417">
    <property type="entry name" value="P-loop_NTPase"/>
</dbReference>
<keyword evidence="1" id="KW-0347">Helicase</keyword>
<keyword evidence="5" id="KW-1185">Reference proteome</keyword>
<gene>
    <name evidence="4" type="ORF">RIMI_LOCUS8665160</name>
</gene>
<reference evidence="4" key="1">
    <citation type="submission" date="2023-07" db="EMBL/GenBank/DDBJ databases">
        <authorList>
            <person name="Stuckert A."/>
        </authorList>
    </citation>
    <scope>NUCLEOTIDE SEQUENCE</scope>
</reference>
<dbReference type="SUPFAM" id="SSF52540">
    <property type="entry name" value="P-loop containing nucleoside triphosphate hydrolases"/>
    <property type="match status" value="1"/>
</dbReference>
<dbReference type="EMBL" id="CAUEEQ010017384">
    <property type="protein sequence ID" value="CAJ0940525.1"/>
    <property type="molecule type" value="Genomic_DNA"/>
</dbReference>
<evidence type="ECO:0000259" key="3">
    <source>
        <dbReference type="PROSITE" id="PS51192"/>
    </source>
</evidence>
<proteinExistence type="predicted"/>
<sequence>MLGAVEYADLVPACSGTAITHKYQLIVLLNMVFLIVSPLSVLFNWRDELETWGYFKLTVIHGNRKDFELVRLKQGKYEIALTTYETLRLCLDDLNSIEWSAVIVDEVHKIKNPKARVTEVMKALRCNIRIGLTGTILQNNMEELWCVMDWAVPGCLGDKKQFIEKYSHPIELGQRHNATKRELATGRKVMQNLTAKMSSLFLRRTKALISSQLPKKDDRHDMWEKVEKFQGAEYFHKAL</sequence>
<evidence type="ECO:0000256" key="1">
    <source>
        <dbReference type="ARBA" id="ARBA00022806"/>
    </source>
</evidence>